<dbReference type="Gene3D" id="3.30.450.180">
    <property type="match status" value="1"/>
</dbReference>
<dbReference type="CDD" id="cd00093">
    <property type="entry name" value="HTH_XRE"/>
    <property type="match status" value="1"/>
</dbReference>
<evidence type="ECO:0000259" key="1">
    <source>
        <dbReference type="PROSITE" id="PS50943"/>
    </source>
</evidence>
<dbReference type="SMART" id="SM00530">
    <property type="entry name" value="HTH_XRE"/>
    <property type="match status" value="1"/>
</dbReference>
<dbReference type="InterPro" id="IPR010982">
    <property type="entry name" value="Lambda_DNA-bd_dom_sf"/>
</dbReference>
<proteinExistence type="predicted"/>
<dbReference type="InterPro" id="IPR041413">
    <property type="entry name" value="MLTR_LBD"/>
</dbReference>
<dbReference type="PROSITE" id="PS50943">
    <property type="entry name" value="HTH_CROC1"/>
    <property type="match status" value="1"/>
</dbReference>
<evidence type="ECO:0000313" key="3">
    <source>
        <dbReference type="Proteomes" id="UP000324701"/>
    </source>
</evidence>
<name>A0A5B1BR70_MYCSI</name>
<dbReference type="Pfam" id="PF13560">
    <property type="entry name" value="HTH_31"/>
    <property type="match status" value="1"/>
</dbReference>
<accession>A0A5B1BR70</accession>
<dbReference type="Proteomes" id="UP000324701">
    <property type="component" value="Unassembled WGS sequence"/>
</dbReference>
<organism evidence="2 3">
    <name type="scientific">Mycobacterium simiae</name>
    <name type="common">Mycobacterium habana</name>
    <dbReference type="NCBI Taxonomy" id="1784"/>
    <lineage>
        <taxon>Bacteria</taxon>
        <taxon>Bacillati</taxon>
        <taxon>Actinomycetota</taxon>
        <taxon>Actinomycetes</taxon>
        <taxon>Mycobacteriales</taxon>
        <taxon>Mycobacteriaceae</taxon>
        <taxon>Mycobacterium</taxon>
        <taxon>Mycobacterium simiae complex</taxon>
    </lineage>
</organism>
<comment type="caution">
    <text evidence="2">The sequence shown here is derived from an EMBL/GenBank/DDBJ whole genome shotgun (WGS) entry which is preliminary data.</text>
</comment>
<dbReference type="PANTHER" id="PTHR35010:SF4">
    <property type="entry name" value="BLL5781 PROTEIN"/>
    <property type="match status" value="1"/>
</dbReference>
<dbReference type="PANTHER" id="PTHR35010">
    <property type="entry name" value="BLL4672 PROTEIN-RELATED"/>
    <property type="match status" value="1"/>
</dbReference>
<dbReference type="SUPFAM" id="SSF47413">
    <property type="entry name" value="lambda repressor-like DNA-binding domains"/>
    <property type="match status" value="1"/>
</dbReference>
<dbReference type="GO" id="GO:0003677">
    <property type="term" value="F:DNA binding"/>
    <property type="evidence" value="ECO:0007669"/>
    <property type="project" value="InterPro"/>
</dbReference>
<evidence type="ECO:0000313" key="2">
    <source>
        <dbReference type="EMBL" id="KAA1251207.1"/>
    </source>
</evidence>
<dbReference type="AlphaFoldDB" id="A0A5B1BR70"/>
<sequence>MSVGAAVREWRTRRRLSQMELAHRVGVSPRHISFVETGRANASRSLLLGIGESLDLPLGARNRLLLAGGYAPAFSEHTLDADQMRPVKAAVDAVLAGHAPYPAIVTDACWNLVAANVGCLVLVEGVDAALLSKPINVMRLCLHPRGLASRLLNHGEVHDAILRRVRRHAEATAAPDISRLYQELSEYPAPRVGTAQHPHQLYVPFELLGVDGAKLRFINTIATFGSPLDVCVESLAMESFFPADPATAAYLHRLNNVEQWRGVAERYPQLLDYLSGH</sequence>
<reference evidence="2 3" key="1">
    <citation type="submission" date="2019-09" db="EMBL/GenBank/DDBJ databases">
        <title>Report of infection by Mycobacterium simiae a patient suffering from pulmonary tuberculosis.</title>
        <authorList>
            <person name="Mohanty P.S."/>
            <person name="Bansal A.K."/>
            <person name="Singh H."/>
            <person name="Sharma S."/>
            <person name="Patil S.A."/>
            <person name="Upadhaya P."/>
            <person name="Singh P.K."/>
            <person name="Kumar D."/>
            <person name="Kumar S."/>
            <person name="Singh R.K."/>
            <person name="Chaudhary B."/>
        </authorList>
    </citation>
    <scope>NUCLEOTIDE SEQUENCE [LARGE SCALE GENOMIC DNA]</scope>
    <source>
        <strain evidence="2 3">JAL-560-SIM</strain>
    </source>
</reference>
<dbReference type="RefSeq" id="WP_149653006.1">
    <property type="nucleotide sequence ID" value="NZ_VTZN01000020.1"/>
</dbReference>
<dbReference type="OrthoDB" id="2959414at2"/>
<dbReference type="InterPro" id="IPR001387">
    <property type="entry name" value="Cro/C1-type_HTH"/>
</dbReference>
<dbReference type="EMBL" id="VTZN01000020">
    <property type="protein sequence ID" value="KAA1251207.1"/>
    <property type="molecule type" value="Genomic_DNA"/>
</dbReference>
<dbReference type="Pfam" id="PF17765">
    <property type="entry name" value="MLTR_LBD"/>
    <property type="match status" value="1"/>
</dbReference>
<protein>
    <submittedName>
        <fullName evidence="2">Helix-turn-helix transcriptional regulator</fullName>
    </submittedName>
</protein>
<dbReference type="Gene3D" id="1.10.260.40">
    <property type="entry name" value="lambda repressor-like DNA-binding domains"/>
    <property type="match status" value="1"/>
</dbReference>
<keyword evidence="3" id="KW-1185">Reference proteome</keyword>
<feature type="domain" description="HTH cro/C1-type" evidence="1">
    <location>
        <begin position="7"/>
        <end position="61"/>
    </location>
</feature>
<gene>
    <name evidence="2" type="ORF">F0Q45_05655</name>
</gene>